<dbReference type="SUPFAM" id="SSF144091">
    <property type="entry name" value="Rhomboid-like"/>
    <property type="match status" value="1"/>
</dbReference>
<dbReference type="Gene3D" id="1.20.1540.10">
    <property type="entry name" value="Rhomboid-like"/>
    <property type="match status" value="1"/>
</dbReference>
<dbReference type="PANTHER" id="PTHR34697:SF2">
    <property type="entry name" value="PHOSPHATIDYLGLYCEROL LYSYLTRANSFERASE"/>
    <property type="match status" value="1"/>
</dbReference>
<keyword evidence="3 6" id="KW-0812">Transmembrane</keyword>
<dbReference type="GO" id="GO:0016755">
    <property type="term" value="F:aminoacyltransferase activity"/>
    <property type="evidence" value="ECO:0007669"/>
    <property type="project" value="TreeGrafter"/>
</dbReference>
<accession>A0A5B8M953</accession>
<feature type="transmembrane region" description="Helical" evidence="6">
    <location>
        <begin position="112"/>
        <end position="133"/>
    </location>
</feature>
<feature type="transmembrane region" description="Helical" evidence="6">
    <location>
        <begin position="427"/>
        <end position="450"/>
    </location>
</feature>
<evidence type="ECO:0000256" key="6">
    <source>
        <dbReference type="SAM" id="Phobius"/>
    </source>
</evidence>
<keyword evidence="9" id="KW-1185">Reference proteome</keyword>
<keyword evidence="4 6" id="KW-1133">Transmembrane helix</keyword>
<protein>
    <submittedName>
        <fullName evidence="8">DUF2156 domain-containing protein</fullName>
    </submittedName>
</protein>
<dbReference type="AlphaFoldDB" id="A0A5B8M953"/>
<proteinExistence type="predicted"/>
<dbReference type="GO" id="GO:0005886">
    <property type="term" value="C:plasma membrane"/>
    <property type="evidence" value="ECO:0007669"/>
    <property type="project" value="UniProtKB-SubCell"/>
</dbReference>
<feature type="transmembrane region" description="Helical" evidence="6">
    <location>
        <begin position="200"/>
        <end position="219"/>
    </location>
</feature>
<dbReference type="Pfam" id="PF09924">
    <property type="entry name" value="LPG_synthase_C"/>
    <property type="match status" value="1"/>
</dbReference>
<dbReference type="InterPro" id="IPR035952">
    <property type="entry name" value="Rhomboid-like_sf"/>
</dbReference>
<dbReference type="GO" id="GO:0055091">
    <property type="term" value="P:phospholipid homeostasis"/>
    <property type="evidence" value="ECO:0007669"/>
    <property type="project" value="TreeGrafter"/>
</dbReference>
<gene>
    <name evidence="8" type="ORF">FPZ11_09180</name>
</gene>
<dbReference type="InterPro" id="IPR024320">
    <property type="entry name" value="LPG_synthase_C"/>
</dbReference>
<evidence type="ECO:0000259" key="7">
    <source>
        <dbReference type="Pfam" id="PF09924"/>
    </source>
</evidence>
<dbReference type="EMBL" id="CP042305">
    <property type="protein sequence ID" value="QDZ16799.1"/>
    <property type="molecule type" value="Genomic_DNA"/>
</dbReference>
<feature type="transmembrane region" description="Helical" evidence="6">
    <location>
        <begin position="49"/>
        <end position="67"/>
    </location>
</feature>
<feature type="transmembrane region" description="Helical" evidence="6">
    <location>
        <begin position="260"/>
        <end position="284"/>
    </location>
</feature>
<keyword evidence="5 6" id="KW-0472">Membrane</keyword>
<evidence type="ECO:0000256" key="2">
    <source>
        <dbReference type="ARBA" id="ARBA00022475"/>
    </source>
</evidence>
<feature type="transmembrane region" description="Helical" evidence="6">
    <location>
        <begin position="291"/>
        <end position="316"/>
    </location>
</feature>
<evidence type="ECO:0000313" key="8">
    <source>
        <dbReference type="EMBL" id="QDZ16799.1"/>
    </source>
</evidence>
<keyword evidence="2" id="KW-1003">Cell membrane</keyword>
<dbReference type="OrthoDB" id="594838at2"/>
<evidence type="ECO:0000256" key="4">
    <source>
        <dbReference type="ARBA" id="ARBA00022989"/>
    </source>
</evidence>
<dbReference type="InterPro" id="IPR051211">
    <property type="entry name" value="PG_lysyltransferase"/>
</dbReference>
<dbReference type="PANTHER" id="PTHR34697">
    <property type="entry name" value="PHOSPHATIDYLGLYCEROL LYSYLTRANSFERASE"/>
    <property type="match status" value="1"/>
</dbReference>
<evidence type="ECO:0000256" key="1">
    <source>
        <dbReference type="ARBA" id="ARBA00004651"/>
    </source>
</evidence>
<feature type="transmembrane region" description="Helical" evidence="6">
    <location>
        <begin position="79"/>
        <end position="106"/>
    </location>
</feature>
<evidence type="ECO:0000313" key="9">
    <source>
        <dbReference type="Proteomes" id="UP000320216"/>
    </source>
</evidence>
<dbReference type="KEGG" id="huw:FPZ11_09180"/>
<evidence type="ECO:0000256" key="5">
    <source>
        <dbReference type="ARBA" id="ARBA00023136"/>
    </source>
</evidence>
<dbReference type="Proteomes" id="UP000320216">
    <property type="component" value="Chromosome"/>
</dbReference>
<feature type="domain" description="Phosphatidylglycerol lysyltransferase C-terminal" evidence="7">
    <location>
        <begin position="470"/>
        <end position="782"/>
    </location>
</feature>
<feature type="transmembrane region" description="Helical" evidence="6">
    <location>
        <begin position="328"/>
        <end position="352"/>
    </location>
</feature>
<organism evidence="8 9">
    <name type="scientific">Humibacter ginsenosidimutans</name>
    <dbReference type="NCBI Taxonomy" id="2599293"/>
    <lineage>
        <taxon>Bacteria</taxon>
        <taxon>Bacillati</taxon>
        <taxon>Actinomycetota</taxon>
        <taxon>Actinomycetes</taxon>
        <taxon>Micrococcales</taxon>
        <taxon>Microbacteriaceae</taxon>
        <taxon>Humibacter</taxon>
    </lineage>
</organism>
<reference evidence="8 9" key="1">
    <citation type="submission" date="2019-07" db="EMBL/GenBank/DDBJ databases">
        <title>Full genome sequence of Humibacter sp. WJ7-1.</title>
        <authorList>
            <person name="Im W.-T."/>
        </authorList>
    </citation>
    <scope>NUCLEOTIDE SEQUENCE [LARGE SCALE GENOMIC DNA]</scope>
    <source>
        <strain evidence="8 9">WJ7-1</strain>
    </source>
</reference>
<name>A0A5B8M953_9MICO</name>
<evidence type="ECO:0000256" key="3">
    <source>
        <dbReference type="ARBA" id="ARBA00022692"/>
    </source>
</evidence>
<comment type="subcellular location">
    <subcellularLocation>
        <location evidence="1">Cell membrane</location>
        <topology evidence="1">Multi-pass membrane protein</topology>
    </subcellularLocation>
</comment>
<feature type="transmembrane region" description="Helical" evidence="6">
    <location>
        <begin position="368"/>
        <end position="390"/>
    </location>
</feature>
<sequence length="817" mass="86525">MTVFAVAELIAAALPGPLLDALSWAGTGVGPLADGHWWTPVTSLFFADSPLQFIFALAATGVLVGAAERLMGGARTALAFAATGVTGILAGIGLQWLGLVAGVPWVQSTEHLMAVTPFTGALGALAAASAFAGVLWRRRIRLMSLLVVGVFVLYAGQPTDLYRVLAVLAGTAMGELLVRLTDQERPIASWTRSSNREVRVLLASVVAAVGAGPVVALLSHGRFGLLAPFAELFATPATTPACATGVVSTHCLSAFSMSPIAGGAAVVFSLLPLGVLLVTAYGLVFGSRFALVIATVVNVVLAFCAAISFGLVSSLLDSGMGPLTGARGLHVATGLVIAAIVPLCVAVALVLARRRFTVMPSRRSVQRFAVIVTVTGAALAGLCLAVSWLGDAAVLAAATPFQVTVDIVSRFLPLRAAVALHTAGEPFAVWLVLHAVGPLFWAVVLVAALPPMLTMTAGSRAGDARAAQRLVRRGGDALAYMTTWTGNRYWFDDADIDAAADAHPDADDRTPRTAVAYRVINGIAITTGGPLGTPTCHEATLRRFARFCDDHGWVPVFYSIDGDLSQAVQSMGWRSMVVAEEAVILPQLWSTAGKKWQDVRSSANRAQRAGIRAVWTRHSELSPAQQTQLMEISDEWISGKDLPEMGFTLGGLDELRDPEVRLMLAVDEGGRIEAVTSWMPRYRDDMVVGWTLDFMRRRTDSINGIMEFVIAASAEQMRDDGAIEMSLSGAPLAHAGAGESRGALDGILARLSTTLEPMYGFRSLLRFKRKFQPEFRPMLMAYPDSAALPRIGVAIARAYAPELSWADAARFARGARG</sequence>